<dbReference type="EMBL" id="VWSE01000010">
    <property type="protein sequence ID" value="KAB0285422.1"/>
    <property type="molecule type" value="Genomic_DNA"/>
</dbReference>
<reference evidence="2 3" key="1">
    <citation type="submission" date="2019-09" db="EMBL/GenBank/DDBJ databases">
        <title>Whole genome sequence of Vibrio fortis.</title>
        <authorList>
            <person name="Das S.K."/>
        </authorList>
    </citation>
    <scope>NUCLEOTIDE SEQUENCE [LARGE SCALE GENOMIC DNA]</scope>
    <source>
        <strain evidence="2 3">AN60</strain>
    </source>
</reference>
<evidence type="ECO:0000256" key="1">
    <source>
        <dbReference type="SAM" id="Phobius"/>
    </source>
</evidence>
<organism evidence="2 3">
    <name type="scientific">Vibrio fortis</name>
    <dbReference type="NCBI Taxonomy" id="212667"/>
    <lineage>
        <taxon>Bacteria</taxon>
        <taxon>Pseudomonadati</taxon>
        <taxon>Pseudomonadota</taxon>
        <taxon>Gammaproteobacteria</taxon>
        <taxon>Vibrionales</taxon>
        <taxon>Vibrionaceae</taxon>
        <taxon>Vibrio</taxon>
    </lineage>
</organism>
<keyword evidence="1" id="KW-0472">Membrane</keyword>
<feature type="transmembrane region" description="Helical" evidence="1">
    <location>
        <begin position="41"/>
        <end position="61"/>
    </location>
</feature>
<gene>
    <name evidence="2" type="ORF">F2P58_23180</name>
</gene>
<name>A0A5N3QUU5_9VIBR</name>
<accession>A0A5N3QUU5</accession>
<evidence type="ECO:0000313" key="2">
    <source>
        <dbReference type="EMBL" id="KAB0285422.1"/>
    </source>
</evidence>
<sequence length="71" mass="8183">MSYRWALFRHNYSFIGAAFELFIVALCIFSLALPLVSESLLTLQISSALLLFCFILMFIFARSDKLRSSMH</sequence>
<keyword evidence="1" id="KW-0812">Transmembrane</keyword>
<comment type="caution">
    <text evidence="2">The sequence shown here is derived from an EMBL/GenBank/DDBJ whole genome shotgun (WGS) entry which is preliminary data.</text>
</comment>
<evidence type="ECO:0000313" key="3">
    <source>
        <dbReference type="Proteomes" id="UP000326789"/>
    </source>
</evidence>
<dbReference type="AlphaFoldDB" id="A0A5N3QUU5"/>
<feature type="transmembrane region" description="Helical" evidence="1">
    <location>
        <begin position="12"/>
        <end position="35"/>
    </location>
</feature>
<dbReference type="Proteomes" id="UP000326789">
    <property type="component" value="Unassembled WGS sequence"/>
</dbReference>
<proteinExistence type="predicted"/>
<protein>
    <submittedName>
        <fullName evidence="2">Uncharacterized protein</fullName>
    </submittedName>
</protein>
<keyword evidence="1" id="KW-1133">Transmembrane helix</keyword>